<reference evidence="1 2" key="1">
    <citation type="submission" date="2016-10" db="EMBL/GenBank/DDBJ databases">
        <authorList>
            <person name="de Groot N.N."/>
        </authorList>
    </citation>
    <scope>NUCLEOTIDE SEQUENCE [LARGE SCALE GENOMIC DNA]</scope>
    <source>
        <strain evidence="1 2">DSM 8537</strain>
    </source>
</reference>
<dbReference type="AlphaFoldDB" id="A0A1I3BFW9"/>
<keyword evidence="2" id="KW-1185">Reference proteome</keyword>
<evidence type="ECO:0000313" key="1">
    <source>
        <dbReference type="EMBL" id="SFH60839.1"/>
    </source>
</evidence>
<gene>
    <name evidence="1" type="ORF">SAMN04488021_12163</name>
</gene>
<name>A0A1I3BFW9_9RHOB</name>
<evidence type="ECO:0000313" key="2">
    <source>
        <dbReference type="Proteomes" id="UP000183635"/>
    </source>
</evidence>
<accession>A0A1I3BFW9</accession>
<organism evidence="1 2">
    <name type="scientific">Paracoccus aminovorans</name>
    <dbReference type="NCBI Taxonomy" id="34004"/>
    <lineage>
        <taxon>Bacteria</taxon>
        <taxon>Pseudomonadati</taxon>
        <taxon>Pseudomonadota</taxon>
        <taxon>Alphaproteobacteria</taxon>
        <taxon>Rhodobacterales</taxon>
        <taxon>Paracoccaceae</taxon>
        <taxon>Paracoccus</taxon>
    </lineage>
</organism>
<sequence>MSPWTKPDSRAPAWIATALATEPLVAWAEATSPGTPQAWPVLQARAPGGAEIASASRLPMG</sequence>
<dbReference type="Proteomes" id="UP000183635">
    <property type="component" value="Unassembled WGS sequence"/>
</dbReference>
<protein>
    <submittedName>
        <fullName evidence="1">Uncharacterized protein</fullName>
    </submittedName>
</protein>
<proteinExistence type="predicted"/>
<dbReference type="EMBL" id="FOPU01000021">
    <property type="protein sequence ID" value="SFH60839.1"/>
    <property type="molecule type" value="Genomic_DNA"/>
</dbReference>